<comment type="pathway">
    <text evidence="2 7">Secondary metabolite metabolism; methylglyoxal degradation; (R)-lactate from methylglyoxal: step 2/2.</text>
</comment>
<dbReference type="FunCoup" id="A0A2U3MZI9">
    <property type="interactions" value="432"/>
</dbReference>
<dbReference type="PANTHER" id="PTHR43705">
    <property type="entry name" value="HYDROXYACYLGLUTATHIONE HYDROLASE"/>
    <property type="match status" value="1"/>
</dbReference>
<dbReference type="InterPro" id="IPR032282">
    <property type="entry name" value="HAGH_C"/>
</dbReference>
<dbReference type="GO" id="GO:0004416">
    <property type="term" value="F:hydroxyacylglutathione hydrolase activity"/>
    <property type="evidence" value="ECO:0007669"/>
    <property type="project" value="UniProtKB-UniRule"/>
</dbReference>
<dbReference type="GO" id="GO:0046872">
    <property type="term" value="F:metal ion binding"/>
    <property type="evidence" value="ECO:0007669"/>
    <property type="project" value="UniProtKB-KW"/>
</dbReference>
<dbReference type="OrthoDB" id="9802248at2"/>
<feature type="domain" description="Metallo-beta-lactamase" evidence="8">
    <location>
        <begin position="17"/>
        <end position="175"/>
    </location>
</feature>
<feature type="binding site" evidence="7">
    <location>
        <position position="62"/>
    </location>
    <ligand>
        <name>Zn(2+)</name>
        <dbReference type="ChEBI" id="CHEBI:29105"/>
        <label>1</label>
    </ligand>
</feature>
<dbReference type="InterPro" id="IPR017782">
    <property type="entry name" value="Hydroxyacylglutathione_Hdrlase"/>
</dbReference>
<comment type="subunit">
    <text evidence="7">Monomer.</text>
</comment>
<accession>A0A2U3MZI9</accession>
<dbReference type="AlphaFoldDB" id="A0A2U3MZI9"/>
<comment type="similarity">
    <text evidence="3 7">Belongs to the metallo-beta-lactamase superfamily. Glyoxalase II family.</text>
</comment>
<protein>
    <recommendedName>
        <fullName evidence="7">Hydroxyacylglutathione hydrolase</fullName>
        <ecNumber evidence="7">3.1.2.6</ecNumber>
    </recommendedName>
    <alternativeName>
        <fullName evidence="7">Glyoxalase II</fullName>
        <shortName evidence="7">Glx II</shortName>
    </alternativeName>
</protein>
<dbReference type="SMART" id="SM00849">
    <property type="entry name" value="Lactamase_B"/>
    <property type="match status" value="1"/>
</dbReference>
<dbReference type="Gene3D" id="3.60.15.10">
    <property type="entry name" value="Ribonuclease Z/Hydroxyacylglutathione hydrolase-like"/>
    <property type="match status" value="1"/>
</dbReference>
<comment type="cofactor">
    <cofactor evidence="7">
        <name>Zn(2+)</name>
        <dbReference type="ChEBI" id="CHEBI:29105"/>
    </cofactor>
    <text evidence="7">Binds 2 Zn(2+) ions per subunit.</text>
</comment>
<name>A0A2U3MZI9_9GAMM</name>
<feature type="binding site" evidence="7">
    <location>
        <position position="64"/>
    </location>
    <ligand>
        <name>Zn(2+)</name>
        <dbReference type="ChEBI" id="CHEBI:29105"/>
        <label>2</label>
    </ligand>
</feature>
<dbReference type="Proteomes" id="UP000245974">
    <property type="component" value="Unassembled WGS sequence"/>
</dbReference>
<dbReference type="CDD" id="cd07723">
    <property type="entry name" value="hydroxyacylglutathione_hydrolase_MBL-fold"/>
    <property type="match status" value="1"/>
</dbReference>
<dbReference type="InterPro" id="IPR036866">
    <property type="entry name" value="RibonucZ/Hydroxyglut_hydro"/>
</dbReference>
<keyword evidence="6 7" id="KW-0862">Zinc</keyword>
<feature type="binding site" evidence="7">
    <location>
        <position position="175"/>
    </location>
    <ligand>
        <name>Zn(2+)</name>
        <dbReference type="ChEBI" id="CHEBI:29105"/>
        <label>2</label>
    </ligand>
</feature>
<dbReference type="SUPFAM" id="SSF56281">
    <property type="entry name" value="Metallo-hydrolase/oxidoreductase"/>
    <property type="match status" value="1"/>
</dbReference>
<dbReference type="InParanoid" id="A0A2U3MZI9"/>
<evidence type="ECO:0000256" key="7">
    <source>
        <dbReference type="HAMAP-Rule" id="MF_01374"/>
    </source>
</evidence>
<dbReference type="EMBL" id="OOGT01000084">
    <property type="protein sequence ID" value="SPL70831.1"/>
    <property type="molecule type" value="Genomic_DNA"/>
</dbReference>
<evidence type="ECO:0000256" key="1">
    <source>
        <dbReference type="ARBA" id="ARBA00001623"/>
    </source>
</evidence>
<dbReference type="InterPro" id="IPR035680">
    <property type="entry name" value="Clx_II_MBL"/>
</dbReference>
<evidence type="ECO:0000256" key="3">
    <source>
        <dbReference type="ARBA" id="ARBA00006759"/>
    </source>
</evidence>
<keyword evidence="4 7" id="KW-0479">Metal-binding</keyword>
<evidence type="ECO:0000313" key="10">
    <source>
        <dbReference type="Proteomes" id="UP000245974"/>
    </source>
</evidence>
<dbReference type="GO" id="GO:0019243">
    <property type="term" value="P:methylglyoxal catabolic process to D-lactate via S-lactoyl-glutathione"/>
    <property type="evidence" value="ECO:0007669"/>
    <property type="project" value="UniProtKB-UniRule"/>
</dbReference>
<evidence type="ECO:0000256" key="4">
    <source>
        <dbReference type="ARBA" id="ARBA00022723"/>
    </source>
</evidence>
<dbReference type="RefSeq" id="WP_121974281.1">
    <property type="nucleotide sequence ID" value="NZ_OOGT01000084.1"/>
</dbReference>
<evidence type="ECO:0000256" key="5">
    <source>
        <dbReference type="ARBA" id="ARBA00022801"/>
    </source>
</evidence>
<feature type="binding site" evidence="7">
    <location>
        <position position="65"/>
    </location>
    <ligand>
        <name>Zn(2+)</name>
        <dbReference type="ChEBI" id="CHEBI:29105"/>
        <label>2</label>
    </ligand>
</feature>
<evidence type="ECO:0000256" key="6">
    <source>
        <dbReference type="ARBA" id="ARBA00022833"/>
    </source>
</evidence>
<comment type="catalytic activity">
    <reaction evidence="1 7">
        <text>an S-(2-hydroxyacyl)glutathione + H2O = a 2-hydroxy carboxylate + glutathione + H(+)</text>
        <dbReference type="Rhea" id="RHEA:21864"/>
        <dbReference type="ChEBI" id="CHEBI:15377"/>
        <dbReference type="ChEBI" id="CHEBI:15378"/>
        <dbReference type="ChEBI" id="CHEBI:57925"/>
        <dbReference type="ChEBI" id="CHEBI:58896"/>
        <dbReference type="ChEBI" id="CHEBI:71261"/>
        <dbReference type="EC" id="3.1.2.6"/>
    </reaction>
</comment>
<dbReference type="PANTHER" id="PTHR43705:SF1">
    <property type="entry name" value="HYDROXYACYLGLUTATHIONE HYDROLASE GLOB"/>
    <property type="match status" value="1"/>
</dbReference>
<proteinExistence type="inferred from homology"/>
<feature type="binding site" evidence="7">
    <location>
        <position position="60"/>
    </location>
    <ligand>
        <name>Zn(2+)</name>
        <dbReference type="ChEBI" id="CHEBI:29105"/>
        <label>1</label>
    </ligand>
</feature>
<keyword evidence="5 7" id="KW-0378">Hydrolase</keyword>
<dbReference type="HAMAP" id="MF_01374">
    <property type="entry name" value="Glyoxalase_2"/>
    <property type="match status" value="1"/>
</dbReference>
<gene>
    <name evidence="7 9" type="primary">gloB</name>
    <name evidence="9" type="ORF">KPC_2009</name>
</gene>
<dbReference type="NCBIfam" id="TIGR03413">
    <property type="entry name" value="GSH_gloB"/>
    <property type="match status" value="1"/>
</dbReference>
<keyword evidence="10" id="KW-1185">Reference proteome</keyword>
<reference evidence="10" key="1">
    <citation type="submission" date="2018-03" db="EMBL/GenBank/DDBJ databases">
        <authorList>
            <person name="Blom J."/>
        </authorList>
    </citation>
    <scope>NUCLEOTIDE SEQUENCE [LARGE SCALE GENOMIC DNA]</scope>
    <source>
        <strain evidence="10">KPC-SM-21</strain>
    </source>
</reference>
<dbReference type="UniPathway" id="UPA00619">
    <property type="reaction ID" value="UER00676"/>
</dbReference>
<feature type="binding site" evidence="7">
    <location>
        <position position="118"/>
    </location>
    <ligand>
        <name>Zn(2+)</name>
        <dbReference type="ChEBI" id="CHEBI:29105"/>
        <label>1</label>
    </ligand>
</feature>
<dbReference type="Pfam" id="PF00753">
    <property type="entry name" value="Lactamase_B"/>
    <property type="match status" value="1"/>
</dbReference>
<dbReference type="InterPro" id="IPR001279">
    <property type="entry name" value="Metallo-B-lactamas"/>
</dbReference>
<sequence length="245" mass="28169">MSSRFKIEAIDVKNALQNYIWMLIDTQQQTAICIDPTEADLVEDYCINHQLKLEEIWLTHWHKDHIGGVPDLIAKHEIPVYGPREELSKIPFISNPLQHDDNFSYHGLKIDIIAVPGHTLGHIVYFIDELDSVFCGDTLFAMGCGRLFEGTAEQMYHSLNRLAALPPRTKVYCTHEYTLSNAQFALHVEPDNLALQDRATWIKQQREHGEITLPSTIELELQTNPFLRVESAEEFAKIRTLKDNF</sequence>
<comment type="function">
    <text evidence="7">Thiolesterase that catalyzes the hydrolysis of S-D-lactoyl-glutathione to form glutathione and D-lactic acid.</text>
</comment>
<feature type="binding site" evidence="7">
    <location>
        <position position="137"/>
    </location>
    <ligand>
        <name>Zn(2+)</name>
        <dbReference type="ChEBI" id="CHEBI:29105"/>
        <label>1</label>
    </ligand>
</feature>
<organism evidence="9 10">
    <name type="scientific">Acinetobacter stercoris</name>
    <dbReference type="NCBI Taxonomy" id="2126983"/>
    <lineage>
        <taxon>Bacteria</taxon>
        <taxon>Pseudomonadati</taxon>
        <taxon>Pseudomonadota</taxon>
        <taxon>Gammaproteobacteria</taxon>
        <taxon>Moraxellales</taxon>
        <taxon>Moraxellaceae</taxon>
        <taxon>Acinetobacter</taxon>
    </lineage>
</organism>
<dbReference type="PIRSF" id="PIRSF005457">
    <property type="entry name" value="Glx"/>
    <property type="match status" value="1"/>
</dbReference>
<evidence type="ECO:0000313" key="9">
    <source>
        <dbReference type="EMBL" id="SPL70831.1"/>
    </source>
</evidence>
<dbReference type="EC" id="3.1.2.6" evidence="7"/>
<evidence type="ECO:0000256" key="2">
    <source>
        <dbReference type="ARBA" id="ARBA00004963"/>
    </source>
</evidence>
<feature type="binding site" evidence="7">
    <location>
        <position position="137"/>
    </location>
    <ligand>
        <name>Zn(2+)</name>
        <dbReference type="ChEBI" id="CHEBI:29105"/>
        <label>2</label>
    </ligand>
</feature>
<dbReference type="InterPro" id="IPR050110">
    <property type="entry name" value="Glyoxalase_II_hydrolase"/>
</dbReference>
<dbReference type="Pfam" id="PF16123">
    <property type="entry name" value="HAGH_C"/>
    <property type="match status" value="1"/>
</dbReference>
<evidence type="ECO:0000259" key="8">
    <source>
        <dbReference type="SMART" id="SM00849"/>
    </source>
</evidence>